<keyword evidence="1" id="KW-1133">Transmembrane helix</keyword>
<dbReference type="InterPro" id="IPR021762">
    <property type="entry name" value="DUF3325"/>
</dbReference>
<accession>A0ABV9GTX6</accession>
<protein>
    <submittedName>
        <fullName evidence="2">DUF3325 family protein</fullName>
    </submittedName>
</protein>
<dbReference type="Proteomes" id="UP001595967">
    <property type="component" value="Unassembled WGS sequence"/>
</dbReference>
<name>A0ABV9GTX6_9BURK</name>
<feature type="transmembrane region" description="Helical" evidence="1">
    <location>
        <begin position="93"/>
        <end position="110"/>
    </location>
</feature>
<feature type="transmembrane region" description="Helical" evidence="1">
    <location>
        <begin position="66"/>
        <end position="87"/>
    </location>
</feature>
<evidence type="ECO:0000313" key="3">
    <source>
        <dbReference type="Proteomes" id="UP001595967"/>
    </source>
</evidence>
<sequence length="111" mass="11697">MTLWPALFVAFAGFAALAACMERHRDPFGTQTLTSGQLRLYRAAGLVLLGSSLQMCLAHGSTSVALSAWVGLLAFAALALGLLLTYAPHKARPVAYGAAALGWGFWGFIAR</sequence>
<dbReference type="EMBL" id="JBHSEW010000003">
    <property type="protein sequence ID" value="MFC4621497.1"/>
    <property type="molecule type" value="Genomic_DNA"/>
</dbReference>
<evidence type="ECO:0000256" key="1">
    <source>
        <dbReference type="SAM" id="Phobius"/>
    </source>
</evidence>
<keyword evidence="3" id="KW-1185">Reference proteome</keyword>
<keyword evidence="1" id="KW-0812">Transmembrane</keyword>
<evidence type="ECO:0000313" key="2">
    <source>
        <dbReference type="EMBL" id="MFC4621497.1"/>
    </source>
</evidence>
<dbReference type="Pfam" id="PF11804">
    <property type="entry name" value="DUF3325"/>
    <property type="match status" value="1"/>
</dbReference>
<organism evidence="2 3">
    <name type="scientific">Comamonas nitrativorans</name>
    <dbReference type="NCBI Taxonomy" id="108437"/>
    <lineage>
        <taxon>Bacteria</taxon>
        <taxon>Pseudomonadati</taxon>
        <taxon>Pseudomonadota</taxon>
        <taxon>Betaproteobacteria</taxon>
        <taxon>Burkholderiales</taxon>
        <taxon>Comamonadaceae</taxon>
        <taxon>Comamonas</taxon>
    </lineage>
</organism>
<comment type="caution">
    <text evidence="2">The sequence shown here is derived from an EMBL/GenBank/DDBJ whole genome shotgun (WGS) entry which is preliminary data.</text>
</comment>
<reference evidence="3" key="1">
    <citation type="journal article" date="2019" name="Int. J. Syst. Evol. Microbiol.">
        <title>The Global Catalogue of Microorganisms (GCM) 10K type strain sequencing project: providing services to taxonomists for standard genome sequencing and annotation.</title>
        <authorList>
            <consortium name="The Broad Institute Genomics Platform"/>
            <consortium name="The Broad Institute Genome Sequencing Center for Infectious Disease"/>
            <person name="Wu L."/>
            <person name="Ma J."/>
        </authorList>
    </citation>
    <scope>NUCLEOTIDE SEQUENCE [LARGE SCALE GENOMIC DNA]</scope>
    <source>
        <strain evidence="3">JCM 11650</strain>
    </source>
</reference>
<dbReference type="RefSeq" id="WP_377724406.1">
    <property type="nucleotide sequence ID" value="NZ_JBHSEW010000003.1"/>
</dbReference>
<gene>
    <name evidence="2" type="ORF">ACFO3A_04655</name>
</gene>
<keyword evidence="1" id="KW-0472">Membrane</keyword>
<proteinExistence type="predicted"/>